<reference evidence="1 2" key="1">
    <citation type="submission" date="2012-05" db="EMBL/GenBank/DDBJ databases">
        <authorList>
            <person name="Weinstock G."/>
            <person name="Sodergren E."/>
            <person name="Lobos E.A."/>
            <person name="Fulton L."/>
            <person name="Fulton R."/>
            <person name="Courtney L."/>
            <person name="Fronick C."/>
            <person name="O'Laughlin M."/>
            <person name="Godfrey J."/>
            <person name="Wilson R.M."/>
            <person name="Miner T."/>
            <person name="Farmer C."/>
            <person name="Delehaunty K."/>
            <person name="Cordes M."/>
            <person name="Minx P."/>
            <person name="Tomlinson C."/>
            <person name="Chen J."/>
            <person name="Wollam A."/>
            <person name="Pepin K.H."/>
            <person name="Bhonagiri V."/>
            <person name="Zhang X."/>
            <person name="Suruliraj S."/>
            <person name="Warren W."/>
            <person name="Mitreva M."/>
            <person name="Mardis E.R."/>
            <person name="Wilson R.K."/>
        </authorList>
    </citation>
    <scope>NUCLEOTIDE SEQUENCE [LARGE SCALE GENOMIC DNA]</scope>
    <source>
        <strain evidence="1 2">F0055</strain>
    </source>
</reference>
<accession>L1N9T2</accession>
<keyword evidence="2" id="KW-1185">Reference proteome</keyword>
<dbReference type="EMBL" id="AMEP01000091">
    <property type="protein sequence ID" value="EKY00091.1"/>
    <property type="molecule type" value="Genomic_DNA"/>
</dbReference>
<evidence type="ECO:0000313" key="2">
    <source>
        <dbReference type="Proteomes" id="UP000010433"/>
    </source>
</evidence>
<protein>
    <submittedName>
        <fullName evidence="1">Uncharacterized protein</fullName>
    </submittedName>
</protein>
<dbReference type="Proteomes" id="UP000010433">
    <property type="component" value="Unassembled WGS sequence"/>
</dbReference>
<evidence type="ECO:0000313" key="1">
    <source>
        <dbReference type="EMBL" id="EKY00091.1"/>
    </source>
</evidence>
<name>L1N9T2_9BACT</name>
<organism evidence="1 2">
    <name type="scientific">Hoylesella saccharolytica F0055</name>
    <dbReference type="NCBI Taxonomy" id="1127699"/>
    <lineage>
        <taxon>Bacteria</taxon>
        <taxon>Pseudomonadati</taxon>
        <taxon>Bacteroidota</taxon>
        <taxon>Bacteroidia</taxon>
        <taxon>Bacteroidales</taxon>
        <taxon>Prevotellaceae</taxon>
        <taxon>Hoylesella</taxon>
    </lineage>
</organism>
<feature type="non-terminal residue" evidence="1">
    <location>
        <position position="1"/>
    </location>
</feature>
<dbReference type="AlphaFoldDB" id="L1N9T2"/>
<sequence length="44" mass="4990">FTPQKGGRHNRNGYGDYIIVLFLPLKKEVDTTDCLFSSHFMGVS</sequence>
<comment type="caution">
    <text evidence="1">The sequence shown here is derived from an EMBL/GenBank/DDBJ whole genome shotgun (WGS) entry which is preliminary data.</text>
</comment>
<dbReference type="HOGENOM" id="CLU_3209534_0_0_10"/>
<gene>
    <name evidence="1" type="ORF">HMPREF9151_01389</name>
</gene>
<proteinExistence type="predicted"/>